<evidence type="ECO:0000313" key="1">
    <source>
        <dbReference type="EMBL" id="ABC62700.1"/>
    </source>
</evidence>
<organism evidence="1 2">
    <name type="scientific">Erythrobacter litoralis (strain HTCC2594)</name>
    <dbReference type="NCBI Taxonomy" id="314225"/>
    <lineage>
        <taxon>Bacteria</taxon>
        <taxon>Pseudomonadati</taxon>
        <taxon>Pseudomonadota</taxon>
        <taxon>Alphaproteobacteria</taxon>
        <taxon>Sphingomonadales</taxon>
        <taxon>Erythrobacteraceae</taxon>
        <taxon>Erythrobacter/Porphyrobacter group</taxon>
        <taxon>Erythrobacter</taxon>
    </lineage>
</organism>
<dbReference type="Proteomes" id="UP000008808">
    <property type="component" value="Chromosome"/>
</dbReference>
<dbReference type="AlphaFoldDB" id="Q2NC91"/>
<evidence type="ECO:0000313" key="2">
    <source>
        <dbReference type="Proteomes" id="UP000008808"/>
    </source>
</evidence>
<dbReference type="RefSeq" id="WP_011413576.1">
    <property type="nucleotide sequence ID" value="NC_007722.1"/>
</dbReference>
<dbReference type="HOGENOM" id="CLU_2699027_0_0_5"/>
<dbReference type="EMBL" id="CP000157">
    <property type="protein sequence ID" value="ABC62700.1"/>
    <property type="molecule type" value="Genomic_DNA"/>
</dbReference>
<gene>
    <name evidence="1" type="ordered locus">ELI_03040</name>
</gene>
<protein>
    <submittedName>
        <fullName evidence="1">Uncharacterized protein</fullName>
    </submittedName>
</protein>
<dbReference type="OrthoDB" id="9990397at2"/>
<keyword evidence="2" id="KW-1185">Reference proteome</keyword>
<reference evidence="2" key="1">
    <citation type="journal article" date="2009" name="J. Bacteriol.">
        <title>Complete genome sequence of Erythrobacter litoralis HTCC2594.</title>
        <authorList>
            <person name="Oh H.M."/>
            <person name="Giovannoni S.J."/>
            <person name="Ferriera S."/>
            <person name="Johnson J."/>
            <person name="Cho J.C."/>
        </authorList>
    </citation>
    <scope>NUCLEOTIDE SEQUENCE [LARGE SCALE GENOMIC DNA]</scope>
    <source>
        <strain evidence="2">HTCC2594</strain>
    </source>
</reference>
<dbReference type="KEGG" id="eli:ELI_03040"/>
<proteinExistence type="predicted"/>
<accession>Q2NC91</accession>
<name>Q2NC91_ERYLH</name>
<sequence>MTLYKLLLPADDTGTAHSFEIEARTPWLAVEKSRGRIGPDGAEIYQGKKCLGRVRRVTSGRSPTWMIDMPEAT</sequence>